<dbReference type="Pfam" id="PF13579">
    <property type="entry name" value="Glyco_trans_4_4"/>
    <property type="match status" value="1"/>
</dbReference>
<evidence type="ECO:0000313" key="3">
    <source>
        <dbReference type="EMBL" id="QGU33750.1"/>
    </source>
</evidence>
<dbReference type="PANTHER" id="PTHR12526:SF636">
    <property type="entry name" value="BLL3647 PROTEIN"/>
    <property type="match status" value="1"/>
</dbReference>
<dbReference type="OrthoDB" id="9792269at2"/>
<evidence type="ECO:0000259" key="2">
    <source>
        <dbReference type="Pfam" id="PF13579"/>
    </source>
</evidence>
<reference evidence="3 4" key="1">
    <citation type="submission" date="2019-12" db="EMBL/GenBank/DDBJ databases">
        <title>The complete genome of the thermophilic, anoxygenic phototrophic gammaproteobacterium Thermochromatium tepidum.</title>
        <authorList>
            <person name="Sattley W.M."/>
            <person name="Swingley W.D."/>
            <person name="Burchell B.M."/>
            <person name="Gurbani S.A."/>
            <person name="Kujawa C.M."/>
            <person name="Nuccio D.A."/>
            <person name="Schladweiler J."/>
            <person name="Shaffer K.N."/>
            <person name="Stokes L.M."/>
            <person name="Touchman J.W."/>
            <person name="Blankenship R.E."/>
            <person name="Madigan M.T."/>
        </authorList>
    </citation>
    <scope>NUCLEOTIDE SEQUENCE [LARGE SCALE GENOMIC DNA]</scope>
    <source>
        <strain evidence="3 4">ATCC 43061</strain>
    </source>
</reference>
<proteinExistence type="predicted"/>
<dbReference type="RefSeq" id="WP_153975938.1">
    <property type="nucleotide sequence ID" value="NZ_CP039268.1"/>
</dbReference>
<gene>
    <name evidence="3" type="ORF">E6P07_12655</name>
</gene>
<dbReference type="SUPFAM" id="SSF53756">
    <property type="entry name" value="UDP-Glycosyltransferase/glycogen phosphorylase"/>
    <property type="match status" value="1"/>
</dbReference>
<sequence>MSYPTRIACFFSTSGHSGVDRLARHLLPTLVRRGYRVDLLKVREHGPHLEHSDPAPRIVDLGTAHTLLTLPALVRYLRLERPAVMLSDKDRVNRLALAARALAGTPTRLILRSGITISVDLAARGVLDRWIQRRSMGWLYRYADRVLVPSLGAAADMTDYTGLPPVFIQVVPSPVVPAHLFEGQLPVPDHPWFAPGQPPLILSVGELCARKDFATLLRAFARLRARRPARLMILGEGRHRAPLLALAASLGVGEDFALPGFVPQPYAYMAHAALFAFSSRWEGLPFAPVEALAVGTPVVSTDCPSGPREILDDGRYGRLVPVGDDAALAEAMAATLDAPLPREELQQAARRFEIESATSAYLEAMGLPAWA</sequence>
<dbReference type="Gene3D" id="3.40.50.2000">
    <property type="entry name" value="Glycogen Phosphorylase B"/>
    <property type="match status" value="2"/>
</dbReference>
<evidence type="ECO:0000313" key="4">
    <source>
        <dbReference type="Proteomes" id="UP000426424"/>
    </source>
</evidence>
<keyword evidence="3" id="KW-0808">Transferase</keyword>
<evidence type="ECO:0000259" key="1">
    <source>
        <dbReference type="Pfam" id="PF00534"/>
    </source>
</evidence>
<name>A0A6I6EHL9_THETI</name>
<feature type="domain" description="Glycosyl transferase family 1" evidence="1">
    <location>
        <begin position="194"/>
        <end position="351"/>
    </location>
</feature>
<dbReference type="PANTHER" id="PTHR12526">
    <property type="entry name" value="GLYCOSYLTRANSFERASE"/>
    <property type="match status" value="1"/>
</dbReference>
<dbReference type="EMBL" id="CP039268">
    <property type="protein sequence ID" value="QGU33750.1"/>
    <property type="molecule type" value="Genomic_DNA"/>
</dbReference>
<dbReference type="Proteomes" id="UP000426424">
    <property type="component" value="Chromosome"/>
</dbReference>
<dbReference type="KEGG" id="ttp:E6P07_12655"/>
<dbReference type="AlphaFoldDB" id="A0A6I6EHL9"/>
<keyword evidence="4" id="KW-1185">Reference proteome</keyword>
<accession>A0A6I6EHL9</accession>
<dbReference type="InterPro" id="IPR001296">
    <property type="entry name" value="Glyco_trans_1"/>
</dbReference>
<protein>
    <submittedName>
        <fullName evidence="3">Glycosyltransferase</fullName>
    </submittedName>
</protein>
<dbReference type="GO" id="GO:0016757">
    <property type="term" value="F:glycosyltransferase activity"/>
    <property type="evidence" value="ECO:0007669"/>
    <property type="project" value="InterPro"/>
</dbReference>
<dbReference type="InterPro" id="IPR028098">
    <property type="entry name" value="Glyco_trans_4-like_N"/>
</dbReference>
<organism evidence="3 4">
    <name type="scientific">Thermochromatium tepidum ATCC 43061</name>
    <dbReference type="NCBI Taxonomy" id="316276"/>
    <lineage>
        <taxon>Bacteria</taxon>
        <taxon>Pseudomonadati</taxon>
        <taxon>Pseudomonadota</taxon>
        <taxon>Gammaproteobacteria</taxon>
        <taxon>Chromatiales</taxon>
        <taxon>Chromatiaceae</taxon>
        <taxon>Thermochromatium</taxon>
    </lineage>
</organism>
<dbReference type="GO" id="GO:1901135">
    <property type="term" value="P:carbohydrate derivative metabolic process"/>
    <property type="evidence" value="ECO:0007669"/>
    <property type="project" value="UniProtKB-ARBA"/>
</dbReference>
<feature type="domain" description="Glycosyltransferase subfamily 4-like N-terminal" evidence="2">
    <location>
        <begin position="18"/>
        <end position="172"/>
    </location>
</feature>
<dbReference type="Pfam" id="PF00534">
    <property type="entry name" value="Glycos_transf_1"/>
    <property type="match status" value="1"/>
</dbReference>